<dbReference type="OrthoDB" id="7490360at2759"/>
<sequence>MIAKLIRFACLIGFASASGWHGSDYSAIGYGSSIGYGHGGYSTYVSPSYAAPLVSKAVYAAPVVAKAVVPAYSYAPYAPAISTVSRYQVHSSPIIKSYVAAPVVKSYIAAPVVKSYVAAPIVKSYVAPVSSYSSYSSAYPIAIGHGYSSGNAGGISSDYLGSYSGYGYGGYGSKYLW</sequence>
<gene>
    <name evidence="2" type="ORF">APLA_LOCUS3181</name>
</gene>
<dbReference type="InterPro" id="IPR007614">
    <property type="entry name" value="Retinin_C"/>
</dbReference>
<feature type="chain" id="PRO_5035864592" description="Cuticle protein 16.5-like" evidence="1">
    <location>
        <begin position="18"/>
        <end position="177"/>
    </location>
</feature>
<accession>A0A8S0Z3R3</accession>
<dbReference type="EMBL" id="CADEBC010000232">
    <property type="protein sequence ID" value="CAB3226996.1"/>
    <property type="molecule type" value="Genomic_DNA"/>
</dbReference>
<dbReference type="Pfam" id="PF04527">
    <property type="entry name" value="Retinin_C"/>
    <property type="match status" value="1"/>
</dbReference>
<dbReference type="AlphaFoldDB" id="A0A8S0Z3R3"/>
<proteinExistence type="predicted"/>
<organism evidence="2 3">
    <name type="scientific">Arctia plantaginis</name>
    <name type="common">Wood tiger moth</name>
    <name type="synonym">Phalaena plantaginis</name>
    <dbReference type="NCBI Taxonomy" id="874455"/>
    <lineage>
        <taxon>Eukaryota</taxon>
        <taxon>Metazoa</taxon>
        <taxon>Ecdysozoa</taxon>
        <taxon>Arthropoda</taxon>
        <taxon>Hexapoda</taxon>
        <taxon>Insecta</taxon>
        <taxon>Pterygota</taxon>
        <taxon>Neoptera</taxon>
        <taxon>Endopterygota</taxon>
        <taxon>Lepidoptera</taxon>
        <taxon>Glossata</taxon>
        <taxon>Ditrysia</taxon>
        <taxon>Noctuoidea</taxon>
        <taxon>Erebidae</taxon>
        <taxon>Arctiinae</taxon>
        <taxon>Arctia</taxon>
    </lineage>
</organism>
<evidence type="ECO:0000256" key="1">
    <source>
        <dbReference type="SAM" id="SignalP"/>
    </source>
</evidence>
<name>A0A8S0Z3R3_ARCPL</name>
<dbReference type="Proteomes" id="UP000494106">
    <property type="component" value="Unassembled WGS sequence"/>
</dbReference>
<evidence type="ECO:0008006" key="4">
    <source>
        <dbReference type="Google" id="ProtNLM"/>
    </source>
</evidence>
<protein>
    <recommendedName>
        <fullName evidence="4">Cuticle protein 16.5-like</fullName>
    </recommendedName>
</protein>
<keyword evidence="1" id="KW-0732">Signal</keyword>
<keyword evidence="3" id="KW-1185">Reference proteome</keyword>
<feature type="signal peptide" evidence="1">
    <location>
        <begin position="1"/>
        <end position="17"/>
    </location>
</feature>
<comment type="caution">
    <text evidence="2">The sequence shown here is derived from an EMBL/GenBank/DDBJ whole genome shotgun (WGS) entry which is preliminary data.</text>
</comment>
<evidence type="ECO:0000313" key="3">
    <source>
        <dbReference type="Proteomes" id="UP000494106"/>
    </source>
</evidence>
<reference evidence="2 3" key="1">
    <citation type="submission" date="2020-04" db="EMBL/GenBank/DDBJ databases">
        <authorList>
            <person name="Wallbank WR R."/>
            <person name="Pardo Diaz C."/>
            <person name="Kozak K."/>
            <person name="Martin S."/>
            <person name="Jiggins C."/>
            <person name="Moest M."/>
            <person name="Warren A I."/>
            <person name="Byers J.R.P. K."/>
            <person name="Montejo-Kovacevich G."/>
            <person name="Yen C E."/>
        </authorList>
    </citation>
    <scope>NUCLEOTIDE SEQUENCE [LARGE SCALE GENOMIC DNA]</scope>
</reference>
<evidence type="ECO:0000313" key="2">
    <source>
        <dbReference type="EMBL" id="CAB3226996.1"/>
    </source>
</evidence>